<dbReference type="PROSITE" id="PS50303">
    <property type="entry name" value="PUM_HD"/>
    <property type="match status" value="1"/>
</dbReference>
<evidence type="ECO:0000256" key="2">
    <source>
        <dbReference type="ARBA" id="ARBA00022884"/>
    </source>
</evidence>
<name>A0AAJ6VLE7_9HYME</name>
<proteinExistence type="predicted"/>
<dbReference type="GeneID" id="105359600"/>
<protein>
    <submittedName>
        <fullName evidence="7">Protein penguin</fullName>
    </submittedName>
</protein>
<dbReference type="SUPFAM" id="SSF48371">
    <property type="entry name" value="ARM repeat"/>
    <property type="match status" value="1"/>
</dbReference>
<dbReference type="SMART" id="SM00025">
    <property type="entry name" value="Pumilio"/>
    <property type="match status" value="6"/>
</dbReference>
<dbReference type="GO" id="GO:0005730">
    <property type="term" value="C:nucleolus"/>
    <property type="evidence" value="ECO:0007669"/>
    <property type="project" value="TreeGrafter"/>
</dbReference>
<dbReference type="RefSeq" id="XP_011494528.1">
    <property type="nucleotide sequence ID" value="XM_011496226.1"/>
</dbReference>
<dbReference type="KEGG" id="csol:105359600"/>
<dbReference type="GO" id="GO:0003729">
    <property type="term" value="F:mRNA binding"/>
    <property type="evidence" value="ECO:0007669"/>
    <property type="project" value="TreeGrafter"/>
</dbReference>
<organism evidence="6 7">
    <name type="scientific">Ceratosolen solmsi marchali</name>
    <dbReference type="NCBI Taxonomy" id="326594"/>
    <lineage>
        <taxon>Eukaryota</taxon>
        <taxon>Metazoa</taxon>
        <taxon>Ecdysozoa</taxon>
        <taxon>Arthropoda</taxon>
        <taxon>Hexapoda</taxon>
        <taxon>Insecta</taxon>
        <taxon>Pterygota</taxon>
        <taxon>Neoptera</taxon>
        <taxon>Endopterygota</taxon>
        <taxon>Hymenoptera</taxon>
        <taxon>Apocrita</taxon>
        <taxon>Proctotrupomorpha</taxon>
        <taxon>Chalcidoidea</taxon>
        <taxon>Agaonidae</taxon>
        <taxon>Agaoninae</taxon>
        <taxon>Ceratosolen</taxon>
    </lineage>
</organism>
<dbReference type="InterPro" id="IPR040059">
    <property type="entry name" value="PUM3"/>
</dbReference>
<evidence type="ECO:0000256" key="4">
    <source>
        <dbReference type="SAM" id="MobiDB-lite"/>
    </source>
</evidence>
<evidence type="ECO:0000256" key="3">
    <source>
        <dbReference type="PROSITE-ProRule" id="PRU00317"/>
    </source>
</evidence>
<evidence type="ECO:0000259" key="5">
    <source>
        <dbReference type="PROSITE" id="PS50303"/>
    </source>
</evidence>
<feature type="compositionally biased region" description="Basic and acidic residues" evidence="4">
    <location>
        <begin position="48"/>
        <end position="67"/>
    </location>
</feature>
<gene>
    <name evidence="7" type="primary">LOC105359600</name>
</gene>
<dbReference type="InterPro" id="IPR033133">
    <property type="entry name" value="PUM-HD"/>
</dbReference>
<feature type="compositionally biased region" description="Basic residues" evidence="4">
    <location>
        <begin position="30"/>
        <end position="42"/>
    </location>
</feature>
<dbReference type="InterPro" id="IPR011989">
    <property type="entry name" value="ARM-like"/>
</dbReference>
<evidence type="ECO:0000313" key="7">
    <source>
        <dbReference type="RefSeq" id="XP_011494528.1"/>
    </source>
</evidence>
<sequence>MKRQKSNSSDLPEKKKFKKSINVSKNKDSRLKRKRIEKKKKVSNYEKFSSKKMSDVPSKQKDSKFYEKQKLNVTKSIATNESNNAAPNEKPNWLEYKKQQKDLRDKRRAKKLDDIYDISIKAKKIGEELRRTKLSENIKEKLTKNLYDLIQNKYAKLIFSHDISRVIQWQLKYCNDDTMSAIMEEIKPNLIDMFYSKYAKNIIKTLLKRGSDNVKQLILQQCNGHVVKLLSSVISAPIFEKIYVEIASPSDKNIVKQEFYSDLYKKCKDPNVKVLADTFKDAGDMKVAILSTVKSNLIKILNKNLINSTIVHTVLYEYLSICSKEDRAEIIVMTRPLIAELSQTKDGAKAANLCIWHGTNKDRKLIMKALKGHVKDIITSEYGHLIILALLDCVDDTILLKKIILQDMLNDLNEIVTNNYGKRVILYLVARRDTHHFHPSLIEYLKEGDGNETSKKPADIREKELLDSVVDNLLEGIKSDIKLWLSKGSIQLVTLAILKCCREDKPKLAFEAIAKFITDPSSKLENGKKEALDIIEDPGLHLMLKKLIQMDSERVQKNELTFGEVLLEHLSTEVIKHWINFNRSCFLLITLLKYESEKAVSELKAQLLKIEELKSKKSLGALILLKKLN</sequence>
<dbReference type="PANTHER" id="PTHR13389:SF0">
    <property type="entry name" value="PUMILIO HOMOLOG 3"/>
    <property type="match status" value="1"/>
</dbReference>
<dbReference type="AlphaFoldDB" id="A0AAJ6VLE7"/>
<dbReference type="Proteomes" id="UP000695007">
    <property type="component" value="Unplaced"/>
</dbReference>
<evidence type="ECO:0000313" key="6">
    <source>
        <dbReference type="Proteomes" id="UP000695007"/>
    </source>
</evidence>
<dbReference type="InterPro" id="IPR016024">
    <property type="entry name" value="ARM-type_fold"/>
</dbReference>
<dbReference type="CTD" id="33112"/>
<evidence type="ECO:0000256" key="1">
    <source>
        <dbReference type="ARBA" id="ARBA00022737"/>
    </source>
</evidence>
<dbReference type="Gene3D" id="1.25.10.10">
    <property type="entry name" value="Leucine-rich Repeat Variant"/>
    <property type="match status" value="1"/>
</dbReference>
<dbReference type="InterPro" id="IPR012959">
    <property type="entry name" value="CPL_dom"/>
</dbReference>
<keyword evidence="2" id="KW-0694">RNA-binding</keyword>
<keyword evidence="1" id="KW-0677">Repeat</keyword>
<dbReference type="GO" id="GO:0006417">
    <property type="term" value="P:regulation of translation"/>
    <property type="evidence" value="ECO:0007669"/>
    <property type="project" value="TreeGrafter"/>
</dbReference>
<feature type="domain" description="PUM-HD" evidence="5">
    <location>
        <begin position="127"/>
        <end position="473"/>
    </location>
</feature>
<feature type="compositionally biased region" description="Polar residues" evidence="4">
    <location>
        <begin position="1"/>
        <end position="10"/>
    </location>
</feature>
<keyword evidence="6" id="KW-1185">Reference proteome</keyword>
<feature type="region of interest" description="Disordered" evidence="4">
    <location>
        <begin position="1"/>
        <end position="67"/>
    </location>
</feature>
<accession>A0AAJ6VLE7</accession>
<dbReference type="PANTHER" id="PTHR13389">
    <property type="entry name" value="PUMILIO HOMOLOG 3"/>
    <property type="match status" value="1"/>
</dbReference>
<reference evidence="7" key="1">
    <citation type="submission" date="2025-08" db="UniProtKB">
        <authorList>
            <consortium name="RefSeq"/>
        </authorList>
    </citation>
    <scope>IDENTIFICATION</scope>
</reference>
<dbReference type="PROSITE" id="PS50302">
    <property type="entry name" value="PUM"/>
    <property type="match status" value="1"/>
</dbReference>
<feature type="repeat" description="Pumilio" evidence="3">
    <location>
        <begin position="185"/>
        <end position="220"/>
    </location>
</feature>
<dbReference type="InterPro" id="IPR001313">
    <property type="entry name" value="Pumilio_RNA-bd_rpt"/>
</dbReference>
<dbReference type="Pfam" id="PF08144">
    <property type="entry name" value="CPL"/>
    <property type="match status" value="1"/>
</dbReference>